<dbReference type="InterPro" id="IPR011249">
    <property type="entry name" value="Metalloenz_LuxS/M16"/>
</dbReference>
<proteinExistence type="inferred from homology"/>
<evidence type="ECO:0000313" key="8">
    <source>
        <dbReference type="Proteomes" id="UP001063475"/>
    </source>
</evidence>
<dbReference type="Pfam" id="PF05193">
    <property type="entry name" value="Peptidase_M16_C"/>
    <property type="match status" value="1"/>
</dbReference>
<dbReference type="PANTHER" id="PTHR11851:SF49">
    <property type="entry name" value="MITOCHONDRIAL-PROCESSING PEPTIDASE SUBUNIT ALPHA"/>
    <property type="match status" value="1"/>
</dbReference>
<gene>
    <name evidence="7" type="ORF">ND528_05935</name>
</gene>
<dbReference type="RefSeq" id="WP_263469905.1">
    <property type="nucleotide sequence ID" value="NZ_JAMSHA010000002.1"/>
</dbReference>
<dbReference type="SUPFAM" id="SSF63411">
    <property type="entry name" value="LuxS/MPP-like metallohydrolase"/>
    <property type="match status" value="2"/>
</dbReference>
<comment type="caution">
    <text evidence="7">The sequence shown here is derived from an EMBL/GenBank/DDBJ whole genome shotgun (WGS) entry which is preliminary data.</text>
</comment>
<dbReference type="PANTHER" id="PTHR11851">
    <property type="entry name" value="METALLOPROTEASE"/>
    <property type="match status" value="1"/>
</dbReference>
<dbReference type="InterPro" id="IPR011765">
    <property type="entry name" value="Pept_M16_N"/>
</dbReference>
<evidence type="ECO:0000259" key="5">
    <source>
        <dbReference type="Pfam" id="PF00675"/>
    </source>
</evidence>
<dbReference type="EMBL" id="JAMSHA010000002">
    <property type="protein sequence ID" value="MCV2221107.1"/>
    <property type="molecule type" value="Genomic_DNA"/>
</dbReference>
<evidence type="ECO:0000259" key="6">
    <source>
        <dbReference type="Pfam" id="PF05193"/>
    </source>
</evidence>
<evidence type="ECO:0000256" key="3">
    <source>
        <dbReference type="RuleBase" id="RU004447"/>
    </source>
</evidence>
<protein>
    <submittedName>
        <fullName evidence="7">Insulinase family protein</fullName>
    </submittedName>
</protein>
<organism evidence="7 8">
    <name type="scientific">Pseudomonas mercuritolerans</name>
    <dbReference type="NCBI Taxonomy" id="2951809"/>
    <lineage>
        <taxon>Bacteria</taxon>
        <taxon>Pseudomonadati</taxon>
        <taxon>Pseudomonadota</taxon>
        <taxon>Gammaproteobacteria</taxon>
        <taxon>Pseudomonadales</taxon>
        <taxon>Pseudomonadaceae</taxon>
        <taxon>Pseudomonas</taxon>
    </lineage>
</organism>
<keyword evidence="4" id="KW-0732">Signal</keyword>
<feature type="chain" id="PRO_5045131509" evidence="4">
    <location>
        <begin position="22"/>
        <end position="447"/>
    </location>
</feature>
<dbReference type="Pfam" id="PF00675">
    <property type="entry name" value="Peptidase_M16"/>
    <property type="match status" value="1"/>
</dbReference>
<dbReference type="PROSITE" id="PS00143">
    <property type="entry name" value="INSULINASE"/>
    <property type="match status" value="1"/>
</dbReference>
<name>A0ABT2XQY0_9PSED</name>
<evidence type="ECO:0000256" key="4">
    <source>
        <dbReference type="SAM" id="SignalP"/>
    </source>
</evidence>
<dbReference type="Proteomes" id="UP001063475">
    <property type="component" value="Unassembled WGS sequence"/>
</dbReference>
<dbReference type="InterPro" id="IPR007863">
    <property type="entry name" value="Peptidase_M16_C"/>
</dbReference>
<dbReference type="InterPro" id="IPR001431">
    <property type="entry name" value="Pept_M16_Zn_BS"/>
</dbReference>
<comment type="similarity">
    <text evidence="2 3">Belongs to the peptidase M16 family.</text>
</comment>
<evidence type="ECO:0000256" key="1">
    <source>
        <dbReference type="ARBA" id="ARBA00001947"/>
    </source>
</evidence>
<keyword evidence="8" id="KW-1185">Reference proteome</keyword>
<dbReference type="InterPro" id="IPR050361">
    <property type="entry name" value="MPP/UQCRC_Complex"/>
</dbReference>
<dbReference type="Gene3D" id="3.30.830.10">
    <property type="entry name" value="Metalloenzyme, LuxS/M16 peptidase-like"/>
    <property type="match status" value="2"/>
</dbReference>
<evidence type="ECO:0000313" key="7">
    <source>
        <dbReference type="EMBL" id="MCV2221107.1"/>
    </source>
</evidence>
<feature type="domain" description="Peptidase M16 C-terminal" evidence="6">
    <location>
        <begin position="192"/>
        <end position="376"/>
    </location>
</feature>
<feature type="signal peptide" evidence="4">
    <location>
        <begin position="1"/>
        <end position="21"/>
    </location>
</feature>
<feature type="domain" description="Peptidase M16 N-terminal" evidence="5">
    <location>
        <begin position="38"/>
        <end position="170"/>
    </location>
</feature>
<reference evidence="7" key="1">
    <citation type="submission" date="2022-06" db="EMBL/GenBank/DDBJ databases">
        <title>De novo draft assembly of the Pseudomonas mercurotoleraris sp. nov., isolated from the plants rhizosphere.</title>
        <authorList>
            <person name="Robas M."/>
            <person name="Gonzalez D."/>
            <person name="Fernandez V.M."/>
            <person name="Luna L."/>
            <person name="Provanza A."/>
            <person name="Jimenez P.A."/>
        </authorList>
    </citation>
    <scope>NUCLEOTIDE SEQUENCE</scope>
    <source>
        <strain evidence="7">SAICEUPSM</strain>
    </source>
</reference>
<sequence length="447" mass="49376">MDTLCSRMLLFLGLAPFMTLAATPPPTHQFTLENGLQVLVREDHRAPLVTSQLWFKVGPADEAPGQTGLSHVLEHMLFKGSSKTCADEASRILESIGAEESAFTYADATSYQQTLAPRYLGVVFELMADLMSTAHLHADDLSTEMAVIREERHLRTDDNVNAAVLEHFSALAHFANSYRTPVIGWMHDLQQVDAGELRHWYESRYAPGNAVLVIVGDVTLAQVQPLAERYFGVLAKRSVPLLPSPVELKVPGERQLTLHREVPAAQLLMAFNVPGLATAKDPRTVHALRLINAILGGANGARLQQKLMFTDRVFNRIDTVYNQMTRGDSLLLLTAELADPPLTDLAGAQARVWAQIDALRTTPPSLEELERARTQLIAQQVYASDSIQQQARQLASYPTIGLPWRLLDDDAETLAKVTPEQIRDAAALWLTRERLGVAHVHKAAANE</sequence>
<accession>A0ABT2XQY0</accession>
<evidence type="ECO:0000256" key="2">
    <source>
        <dbReference type="ARBA" id="ARBA00007261"/>
    </source>
</evidence>
<comment type="cofactor">
    <cofactor evidence="1">
        <name>Zn(2+)</name>
        <dbReference type="ChEBI" id="CHEBI:29105"/>
    </cofactor>
</comment>